<evidence type="ECO:0000313" key="3">
    <source>
        <dbReference type="EMBL" id="ACG79965.1"/>
    </source>
</evidence>
<geneLocation type="plasmid" evidence="4">
    <name>pHLK1</name>
</geneLocation>
<reference evidence="3 4" key="1">
    <citation type="journal article" date="2008" name="BMC Genomics">
        <title>Complete genome of Phenylobacterium zucineum - a novel facultative intracellular bacterium isolated from human erythroleukemia cell line K562.</title>
        <authorList>
            <person name="Luo Y."/>
            <person name="Xu X."/>
            <person name="Ding Z."/>
            <person name="Liu Z."/>
            <person name="Zhang B."/>
            <person name="Yan Z."/>
            <person name="Sun J."/>
            <person name="Hu S."/>
            <person name="Hu X."/>
        </authorList>
    </citation>
    <scope>NUCLEOTIDE SEQUENCE [LARGE SCALE GENOMIC DNA]</scope>
    <source>
        <strain evidence="4">HLK1</strain>
        <plasmid evidence="4">Plasmid pHLK1</plasmid>
    </source>
</reference>
<dbReference type="InterPro" id="IPR054491">
    <property type="entry name" value="MGH1-like_GH"/>
</dbReference>
<accession>B4RHZ0</accession>
<name>B4RHZ0_PHEZH</name>
<keyword evidence="3" id="KW-0614">Plasmid</keyword>
<keyword evidence="4" id="KW-1185">Reference proteome</keyword>
<dbReference type="Pfam" id="PF22422">
    <property type="entry name" value="MGH1-like_GH"/>
    <property type="match status" value="1"/>
</dbReference>
<proteinExistence type="predicted"/>
<evidence type="ECO:0000313" key="4">
    <source>
        <dbReference type="Proteomes" id="UP000001868"/>
    </source>
</evidence>
<sequence>MDDLALAPEAHFEAASEREQRSPDRLFTLKEGDVFLVCDASGDIHGVADGLFHNDTRLLSRLILRLDGSPPALLSSAVGRDNVIFTANATNRPLTPIGAVTTPEGVVHLERKRLVWDGRLYERIRCVNYGDAPATLPLDFSFDADFKDMFEVRGQTRAQRGRRGAPTVLPNGVKFQYEGLDGARRECVIAFSEKPAHLDAHHASVRLELAPRAPKDLYLEVGPEEGPPPAARRFRRASLVAKAAMRRRLRRGGRVQTCGRLFNAWLDKSRADLALLTTDLPTGPYPYAGIPWFSTTFGRDAIITAWQLLWLDPSLAKGVLAYLAHTQAEEHSSFRDAAPGKILHEARRGEMAAQGEVPFGRYYGGVDTTCLFVALAAAYAERTGDRPFLDQIWPALLAATEWMDSFATSDPLGLIRYERGAKTGLLNQGWKDSHDSIFHADGRTPEGPIALVEVQGYAYAAYCGMARLAATRFDRDRAEAWRRRAEQIRQAVEARFWMPELSYYGIALDGENALCEVKASNAGHLLFVGLPSPDRAQAVMRTLLGGGFANGWGLRTLASDQPRYNPMSYHNGSVWPHDTALCAIGFRRYGGADAVPRLLSALFEAAVHFDMRLPELFCGFPRHAGEPPVAYPVACLPQAWAAASVFGILQACLGLHVDGWRHELHVRSPRLPWGISELRLENLPVGERRLDLVFCEADGRVMVLPGRNEEQGVPLITHT</sequence>
<dbReference type="EMBL" id="CP000748">
    <property type="protein sequence ID" value="ACG79965.1"/>
    <property type="molecule type" value="Genomic_DNA"/>
</dbReference>
<dbReference type="Pfam" id="PF14742">
    <property type="entry name" value="GDE_N_bis"/>
    <property type="match status" value="1"/>
</dbReference>
<dbReference type="InterPro" id="IPR008928">
    <property type="entry name" value="6-hairpin_glycosidase_sf"/>
</dbReference>
<evidence type="ECO:0000259" key="1">
    <source>
        <dbReference type="Pfam" id="PF14742"/>
    </source>
</evidence>
<dbReference type="Gene3D" id="1.50.10.10">
    <property type="match status" value="1"/>
</dbReference>
<dbReference type="Proteomes" id="UP000001868">
    <property type="component" value="Plasmid pHLK1"/>
</dbReference>
<dbReference type="SUPFAM" id="SSF48208">
    <property type="entry name" value="Six-hairpin glycosidases"/>
    <property type="match status" value="1"/>
</dbReference>
<protein>
    <submittedName>
        <fullName evidence="3">Glycogen debranching enzyme</fullName>
    </submittedName>
</protein>
<dbReference type="GO" id="GO:0005975">
    <property type="term" value="P:carbohydrate metabolic process"/>
    <property type="evidence" value="ECO:0007669"/>
    <property type="project" value="InterPro"/>
</dbReference>
<feature type="domain" description="Mannosylglycerate hydrolase MGH1-like glycoside hydrolase" evidence="2">
    <location>
        <begin position="300"/>
        <end position="605"/>
    </location>
</feature>
<dbReference type="OrthoDB" id="9759959at2"/>
<dbReference type="InterPro" id="IPR012341">
    <property type="entry name" value="6hp_glycosidase-like_sf"/>
</dbReference>
<organism evidence="3 4">
    <name type="scientific">Phenylobacterium zucineum (strain HLK1)</name>
    <dbReference type="NCBI Taxonomy" id="450851"/>
    <lineage>
        <taxon>Bacteria</taxon>
        <taxon>Pseudomonadati</taxon>
        <taxon>Pseudomonadota</taxon>
        <taxon>Alphaproteobacteria</taxon>
        <taxon>Caulobacterales</taxon>
        <taxon>Caulobacteraceae</taxon>
        <taxon>Phenylobacterium</taxon>
    </lineage>
</organism>
<gene>
    <name evidence="3" type="ordered locus">PHZ_p0022</name>
</gene>
<dbReference type="eggNOG" id="COG3408">
    <property type="taxonomic scope" value="Bacteria"/>
</dbReference>
<dbReference type="RefSeq" id="WP_012520265.1">
    <property type="nucleotide sequence ID" value="NC_011143.1"/>
</dbReference>
<evidence type="ECO:0000259" key="2">
    <source>
        <dbReference type="Pfam" id="PF22422"/>
    </source>
</evidence>
<dbReference type="KEGG" id="pzu:PHZ_p0022"/>
<dbReference type="HOGENOM" id="CLU_019216_1_0_5"/>
<dbReference type="InterPro" id="IPR032856">
    <property type="entry name" value="GDE_N_bis"/>
</dbReference>
<dbReference type="AlphaFoldDB" id="B4RHZ0"/>
<feature type="domain" description="Putative glycogen debranching enzyme N-terminal" evidence="1">
    <location>
        <begin position="29"/>
        <end position="219"/>
    </location>
</feature>